<reference evidence="1" key="1">
    <citation type="journal article" date="2014" name="Int. J. Syst. Evol. Microbiol.">
        <title>Complete genome sequence of Corynebacterium casei LMG S-19264T (=DSM 44701T), isolated from a smear-ripened cheese.</title>
        <authorList>
            <consortium name="US DOE Joint Genome Institute (JGI-PGF)"/>
            <person name="Walter F."/>
            <person name="Albersmeier A."/>
            <person name="Kalinowski J."/>
            <person name="Ruckert C."/>
        </authorList>
    </citation>
    <scope>NUCLEOTIDE SEQUENCE</scope>
    <source>
        <strain evidence="1">JCM 4369</strain>
    </source>
</reference>
<accession>A0A918I9D5</accession>
<dbReference type="Proteomes" id="UP000618795">
    <property type="component" value="Unassembled WGS sequence"/>
</dbReference>
<evidence type="ECO:0000313" key="2">
    <source>
        <dbReference type="Proteomes" id="UP000618795"/>
    </source>
</evidence>
<sequence length="72" mass="7758">MIMESVDSGDQTREVTRWLYGSRGKFRGLPRGHAGVASTVTEARIRMCSPACVVTGEPVVAAGQTRHAGERL</sequence>
<name>A0A918I9D5_9ACTN</name>
<gene>
    <name evidence="1" type="ORF">GCM10010260_23080</name>
</gene>
<protein>
    <submittedName>
        <fullName evidence="1">Uncharacterized protein</fullName>
    </submittedName>
</protein>
<comment type="caution">
    <text evidence="1">The sequence shown here is derived from an EMBL/GenBank/DDBJ whole genome shotgun (WGS) entry which is preliminary data.</text>
</comment>
<keyword evidence="2" id="KW-1185">Reference proteome</keyword>
<evidence type="ECO:0000313" key="1">
    <source>
        <dbReference type="EMBL" id="GGU88712.1"/>
    </source>
</evidence>
<organism evidence="1 2">
    <name type="scientific">Streptomyces filipinensis</name>
    <dbReference type="NCBI Taxonomy" id="66887"/>
    <lineage>
        <taxon>Bacteria</taxon>
        <taxon>Bacillati</taxon>
        <taxon>Actinomycetota</taxon>
        <taxon>Actinomycetes</taxon>
        <taxon>Kitasatosporales</taxon>
        <taxon>Streptomycetaceae</taxon>
        <taxon>Streptomyces</taxon>
    </lineage>
</organism>
<reference evidence="1" key="2">
    <citation type="submission" date="2020-09" db="EMBL/GenBank/DDBJ databases">
        <authorList>
            <person name="Sun Q."/>
            <person name="Ohkuma M."/>
        </authorList>
    </citation>
    <scope>NUCLEOTIDE SEQUENCE</scope>
    <source>
        <strain evidence="1">JCM 4369</strain>
    </source>
</reference>
<proteinExistence type="predicted"/>
<dbReference type="AlphaFoldDB" id="A0A918I9D5"/>
<dbReference type="EMBL" id="BMTD01000004">
    <property type="protein sequence ID" value="GGU88712.1"/>
    <property type="molecule type" value="Genomic_DNA"/>
</dbReference>